<reference evidence="10 11" key="1">
    <citation type="submission" date="2018-11" db="EMBL/GenBank/DDBJ databases">
        <title>Novel bacteria species description.</title>
        <authorList>
            <person name="Han J.-H."/>
        </authorList>
    </citation>
    <scope>NUCLEOTIDE SEQUENCE [LARGE SCALE GENOMIC DNA]</scope>
    <source>
        <strain evidence="10 11">KCTC23259</strain>
    </source>
</reference>
<dbReference type="Gene3D" id="3.30.450.20">
    <property type="entry name" value="PAS domain"/>
    <property type="match status" value="1"/>
</dbReference>
<dbReference type="Gene3D" id="3.30.565.10">
    <property type="entry name" value="Histidine kinase-like ATPase, C-terminal domain"/>
    <property type="match status" value="1"/>
</dbReference>
<feature type="transmembrane region" description="Helical" evidence="8">
    <location>
        <begin position="327"/>
        <end position="347"/>
    </location>
</feature>
<evidence type="ECO:0000256" key="5">
    <source>
        <dbReference type="ARBA" id="ARBA00022741"/>
    </source>
</evidence>
<evidence type="ECO:0000256" key="8">
    <source>
        <dbReference type="SAM" id="Phobius"/>
    </source>
</evidence>
<feature type="domain" description="Signal transduction histidine kinase subgroup 2 dimerisation and phosphoacceptor" evidence="9">
    <location>
        <begin position="372"/>
        <end position="441"/>
    </location>
</feature>
<evidence type="ECO:0000256" key="2">
    <source>
        <dbReference type="ARBA" id="ARBA00012438"/>
    </source>
</evidence>
<comment type="catalytic activity">
    <reaction evidence="1">
        <text>ATP + protein L-histidine = ADP + protein N-phospho-L-histidine.</text>
        <dbReference type="EC" id="2.7.13.3"/>
    </reaction>
</comment>
<dbReference type="RefSeq" id="WP_255036733.1">
    <property type="nucleotide sequence ID" value="NZ_RJUF01000018.1"/>
</dbReference>
<evidence type="ECO:0000256" key="1">
    <source>
        <dbReference type="ARBA" id="ARBA00000085"/>
    </source>
</evidence>
<dbReference type="InterPro" id="IPR036890">
    <property type="entry name" value="HATPase_C_sf"/>
</dbReference>
<dbReference type="Proteomes" id="UP001204144">
    <property type="component" value="Unassembled WGS sequence"/>
</dbReference>
<dbReference type="GO" id="GO:0005524">
    <property type="term" value="F:ATP binding"/>
    <property type="evidence" value="ECO:0007669"/>
    <property type="project" value="UniProtKB-KW"/>
</dbReference>
<evidence type="ECO:0000256" key="6">
    <source>
        <dbReference type="ARBA" id="ARBA00022777"/>
    </source>
</evidence>
<dbReference type="PANTHER" id="PTHR41523:SF8">
    <property type="entry name" value="ETHYLENE RESPONSE SENSOR PROTEIN"/>
    <property type="match status" value="1"/>
</dbReference>
<sequence>MKVPFFVFLCLFFRFGYGQTKLTMEDEKKKIAYSLLTEAIAKNDSVKMADGYYEMGKYESGIGNFISGNVWYRKSLPLYKRQKRYFEYGRIYQRIAENEAARKDYLQVKIYSDSAVAIFKKYDLAKGFISNYMFTCDFNYNILRKSPSEVLRNFDEMLVYAKKHDLEVEHTFLHQMRGQILSDSNPVAALKSFELSKICMKKYGFERLYTALNAYMALCYARLEQPAKARELLESNVQLELNSKKDRFLSYRVKRNLAEIEIYKAEKNWEKAFEKQVEYTELQNEIHVSEESKLTSIENSLDISALSKSQERELLLQSQILQDNKKLLIVLIFAGAMFLILGVLLFFQNTKNQSLARKYLHLSQKNELLIKEQSHRVKNNLQLISSLIGLQRNRLKDTKVKDSLEEMQGRIDVMSVLQQLFYESTDSKDIRISDYFGQILNKSEIIFNKPINKILSLENILIEPDLAIHLGIIFNELLTNSFKYAFGFDNPEPSVEVMFQIKNSELHFVYKDNGKNPDLLIFEKDFYTSSRSFGLSLIRLKSTELSGEYGFIYENGLQFTLKCPYHEAKGFDS</sequence>
<dbReference type="AlphaFoldDB" id="A0AAE3KST5"/>
<dbReference type="Pfam" id="PF07568">
    <property type="entry name" value="HisKA_2"/>
    <property type="match status" value="1"/>
</dbReference>
<name>A0AAE3KST5_9BACT</name>
<keyword evidence="4" id="KW-0808">Transferase</keyword>
<keyword evidence="11" id="KW-1185">Reference proteome</keyword>
<protein>
    <recommendedName>
        <fullName evidence="2">histidine kinase</fullName>
        <ecNumber evidence="2">2.7.13.3</ecNumber>
    </recommendedName>
</protein>
<evidence type="ECO:0000259" key="9">
    <source>
        <dbReference type="Pfam" id="PF07568"/>
    </source>
</evidence>
<dbReference type="SUPFAM" id="SSF55874">
    <property type="entry name" value="ATPase domain of HSP90 chaperone/DNA topoisomerase II/histidine kinase"/>
    <property type="match status" value="1"/>
</dbReference>
<dbReference type="InterPro" id="IPR011495">
    <property type="entry name" value="Sig_transdc_His_kin_sub2_dim/P"/>
</dbReference>
<keyword evidence="8" id="KW-0812">Transmembrane</keyword>
<evidence type="ECO:0000313" key="10">
    <source>
        <dbReference type="EMBL" id="MCP9762954.1"/>
    </source>
</evidence>
<dbReference type="GO" id="GO:0004673">
    <property type="term" value="F:protein histidine kinase activity"/>
    <property type="evidence" value="ECO:0007669"/>
    <property type="project" value="UniProtKB-EC"/>
</dbReference>
<keyword evidence="8" id="KW-1133">Transmembrane helix</keyword>
<evidence type="ECO:0000256" key="3">
    <source>
        <dbReference type="ARBA" id="ARBA00022553"/>
    </source>
</evidence>
<proteinExistence type="predicted"/>
<evidence type="ECO:0000313" key="11">
    <source>
        <dbReference type="Proteomes" id="UP001204144"/>
    </source>
</evidence>
<dbReference type="EC" id="2.7.13.3" evidence="2"/>
<organism evidence="10 11">
    <name type="scientific">Lacihabitans soyangensis</name>
    <dbReference type="NCBI Taxonomy" id="869394"/>
    <lineage>
        <taxon>Bacteria</taxon>
        <taxon>Pseudomonadati</taxon>
        <taxon>Bacteroidota</taxon>
        <taxon>Cytophagia</taxon>
        <taxon>Cytophagales</taxon>
        <taxon>Leadbetterellaceae</taxon>
        <taxon>Lacihabitans</taxon>
    </lineage>
</organism>
<keyword evidence="3" id="KW-0597">Phosphoprotein</keyword>
<evidence type="ECO:0000256" key="7">
    <source>
        <dbReference type="ARBA" id="ARBA00022840"/>
    </source>
</evidence>
<keyword evidence="7" id="KW-0067">ATP-binding</keyword>
<dbReference type="PANTHER" id="PTHR41523">
    <property type="entry name" value="TWO-COMPONENT SYSTEM SENSOR PROTEIN"/>
    <property type="match status" value="1"/>
</dbReference>
<keyword evidence="6 10" id="KW-0418">Kinase</keyword>
<dbReference type="EMBL" id="RJUF01000018">
    <property type="protein sequence ID" value="MCP9762954.1"/>
    <property type="molecule type" value="Genomic_DNA"/>
</dbReference>
<comment type="caution">
    <text evidence="10">The sequence shown here is derived from an EMBL/GenBank/DDBJ whole genome shotgun (WGS) entry which is preliminary data.</text>
</comment>
<keyword evidence="8" id="KW-0472">Membrane</keyword>
<accession>A0AAE3KST5</accession>
<keyword evidence="5" id="KW-0547">Nucleotide-binding</keyword>
<gene>
    <name evidence="10" type="ORF">EGI31_08300</name>
</gene>
<evidence type="ECO:0000256" key="4">
    <source>
        <dbReference type="ARBA" id="ARBA00022679"/>
    </source>
</evidence>